<proteinExistence type="predicted"/>
<dbReference type="EnsemblPlants" id="Pp3c13_860V3.2">
    <property type="protein sequence ID" value="PAC:32932186.CDS.1"/>
    <property type="gene ID" value="Pp3c13_860"/>
</dbReference>
<dbReference type="AlphaFoldDB" id="A0A7I3ZAB1"/>
<sequence length="86" mass="9776">MVPTLLKAAARCTGAVERTTSSRFFVHWRLVLTRRRCGVGKTGLSWFFVLLQCINSHSTAWSCFGWHVWRLVEGHSGVDALTPDYH</sequence>
<organism evidence="1 2">
    <name type="scientific">Physcomitrium patens</name>
    <name type="common">Spreading-leaved earth moss</name>
    <name type="synonym">Physcomitrella patens</name>
    <dbReference type="NCBI Taxonomy" id="3218"/>
    <lineage>
        <taxon>Eukaryota</taxon>
        <taxon>Viridiplantae</taxon>
        <taxon>Streptophyta</taxon>
        <taxon>Embryophyta</taxon>
        <taxon>Bryophyta</taxon>
        <taxon>Bryophytina</taxon>
        <taxon>Bryopsida</taxon>
        <taxon>Funariidae</taxon>
        <taxon>Funariales</taxon>
        <taxon>Funariaceae</taxon>
        <taxon>Physcomitrium</taxon>
    </lineage>
</organism>
<dbReference type="Gramene" id="Pp3c13_860V3.2">
    <property type="protein sequence ID" value="PAC:32932186.CDS.1"/>
    <property type="gene ID" value="Pp3c13_860"/>
</dbReference>
<protein>
    <submittedName>
        <fullName evidence="1">Uncharacterized protein</fullName>
    </submittedName>
</protein>
<keyword evidence="2" id="KW-1185">Reference proteome</keyword>
<accession>A0A7I3ZAB1</accession>
<evidence type="ECO:0000313" key="1">
    <source>
        <dbReference type="EnsemblPlants" id="PAC:32932186.CDS.1"/>
    </source>
</evidence>
<name>A0A7I3ZAB1_PHYPA</name>
<dbReference type="EMBL" id="ABEU02000013">
    <property type="status" value="NOT_ANNOTATED_CDS"/>
    <property type="molecule type" value="Genomic_DNA"/>
</dbReference>
<dbReference type="Proteomes" id="UP000006727">
    <property type="component" value="Chromosome 13"/>
</dbReference>
<reference evidence="1" key="3">
    <citation type="submission" date="2020-12" db="UniProtKB">
        <authorList>
            <consortium name="EnsemblPlants"/>
        </authorList>
    </citation>
    <scope>IDENTIFICATION</scope>
</reference>
<evidence type="ECO:0000313" key="2">
    <source>
        <dbReference type="Proteomes" id="UP000006727"/>
    </source>
</evidence>
<reference evidence="1 2" key="2">
    <citation type="journal article" date="2018" name="Plant J.">
        <title>The Physcomitrella patens chromosome-scale assembly reveals moss genome structure and evolution.</title>
        <authorList>
            <person name="Lang D."/>
            <person name="Ullrich K.K."/>
            <person name="Murat F."/>
            <person name="Fuchs J."/>
            <person name="Jenkins J."/>
            <person name="Haas F.B."/>
            <person name="Piednoel M."/>
            <person name="Gundlach H."/>
            <person name="Van Bel M."/>
            <person name="Meyberg R."/>
            <person name="Vives C."/>
            <person name="Morata J."/>
            <person name="Symeonidi A."/>
            <person name="Hiss M."/>
            <person name="Muchero W."/>
            <person name="Kamisugi Y."/>
            <person name="Saleh O."/>
            <person name="Blanc G."/>
            <person name="Decker E.L."/>
            <person name="van Gessel N."/>
            <person name="Grimwood J."/>
            <person name="Hayes R.D."/>
            <person name="Graham S.W."/>
            <person name="Gunter L.E."/>
            <person name="McDaniel S.F."/>
            <person name="Hoernstein S.N.W."/>
            <person name="Larsson A."/>
            <person name="Li F.W."/>
            <person name="Perroud P.F."/>
            <person name="Phillips J."/>
            <person name="Ranjan P."/>
            <person name="Rokshar D.S."/>
            <person name="Rothfels C.J."/>
            <person name="Schneider L."/>
            <person name="Shu S."/>
            <person name="Stevenson D.W."/>
            <person name="Thummler F."/>
            <person name="Tillich M."/>
            <person name="Villarreal Aguilar J.C."/>
            <person name="Widiez T."/>
            <person name="Wong G.K."/>
            <person name="Wymore A."/>
            <person name="Zhang Y."/>
            <person name="Zimmer A.D."/>
            <person name="Quatrano R.S."/>
            <person name="Mayer K.F.X."/>
            <person name="Goodstein D."/>
            <person name="Casacuberta J.M."/>
            <person name="Vandepoele K."/>
            <person name="Reski R."/>
            <person name="Cuming A.C."/>
            <person name="Tuskan G.A."/>
            <person name="Maumus F."/>
            <person name="Salse J."/>
            <person name="Schmutz J."/>
            <person name="Rensing S.A."/>
        </authorList>
    </citation>
    <scope>NUCLEOTIDE SEQUENCE [LARGE SCALE GENOMIC DNA]</scope>
    <source>
        <strain evidence="1 2">cv. Gransden 2004</strain>
    </source>
</reference>
<reference evidence="1 2" key="1">
    <citation type="journal article" date="2008" name="Science">
        <title>The Physcomitrella genome reveals evolutionary insights into the conquest of land by plants.</title>
        <authorList>
            <person name="Rensing S."/>
            <person name="Lang D."/>
            <person name="Zimmer A."/>
            <person name="Terry A."/>
            <person name="Salamov A."/>
            <person name="Shapiro H."/>
            <person name="Nishiyama T."/>
            <person name="Perroud P.-F."/>
            <person name="Lindquist E."/>
            <person name="Kamisugi Y."/>
            <person name="Tanahashi T."/>
            <person name="Sakakibara K."/>
            <person name="Fujita T."/>
            <person name="Oishi K."/>
            <person name="Shin-I T."/>
            <person name="Kuroki Y."/>
            <person name="Toyoda A."/>
            <person name="Suzuki Y."/>
            <person name="Hashimoto A."/>
            <person name="Yamaguchi K."/>
            <person name="Sugano A."/>
            <person name="Kohara Y."/>
            <person name="Fujiyama A."/>
            <person name="Anterola A."/>
            <person name="Aoki S."/>
            <person name="Ashton N."/>
            <person name="Barbazuk W.B."/>
            <person name="Barker E."/>
            <person name="Bennetzen J."/>
            <person name="Bezanilla M."/>
            <person name="Blankenship R."/>
            <person name="Cho S.H."/>
            <person name="Dutcher S."/>
            <person name="Estelle M."/>
            <person name="Fawcett J.A."/>
            <person name="Gundlach H."/>
            <person name="Hanada K."/>
            <person name="Heyl A."/>
            <person name="Hicks K.A."/>
            <person name="Hugh J."/>
            <person name="Lohr M."/>
            <person name="Mayer K."/>
            <person name="Melkozernov A."/>
            <person name="Murata T."/>
            <person name="Nelson D."/>
            <person name="Pils B."/>
            <person name="Prigge M."/>
            <person name="Reiss B."/>
            <person name="Renner T."/>
            <person name="Rombauts S."/>
            <person name="Rushton P."/>
            <person name="Sanderfoot A."/>
            <person name="Schween G."/>
            <person name="Shiu S.-H."/>
            <person name="Stueber K."/>
            <person name="Theodoulou F.L."/>
            <person name="Tu H."/>
            <person name="Van de Peer Y."/>
            <person name="Verrier P.J."/>
            <person name="Waters E."/>
            <person name="Wood A."/>
            <person name="Yang L."/>
            <person name="Cove D."/>
            <person name="Cuming A."/>
            <person name="Hasebe M."/>
            <person name="Lucas S."/>
            <person name="Mishler D.B."/>
            <person name="Reski R."/>
            <person name="Grigoriev I."/>
            <person name="Quatrano R.S."/>
            <person name="Boore J.L."/>
        </authorList>
    </citation>
    <scope>NUCLEOTIDE SEQUENCE [LARGE SCALE GENOMIC DNA]</scope>
    <source>
        <strain evidence="1 2">cv. Gransden 2004</strain>
    </source>
</reference>